<organism evidence="11 12">
    <name type="scientific">Lachancea lanzarotensis</name>
    <dbReference type="NCBI Taxonomy" id="1245769"/>
    <lineage>
        <taxon>Eukaryota</taxon>
        <taxon>Fungi</taxon>
        <taxon>Dikarya</taxon>
        <taxon>Ascomycota</taxon>
        <taxon>Saccharomycotina</taxon>
        <taxon>Saccharomycetes</taxon>
        <taxon>Saccharomycetales</taxon>
        <taxon>Saccharomycetaceae</taxon>
        <taxon>Lachancea</taxon>
    </lineage>
</organism>
<dbReference type="CDD" id="cd15865">
    <property type="entry name" value="SNARE_SEC20"/>
    <property type="match status" value="1"/>
</dbReference>
<keyword evidence="8" id="KW-0472">Membrane</keyword>
<evidence type="ECO:0000256" key="5">
    <source>
        <dbReference type="ARBA" id="ARBA00022892"/>
    </source>
</evidence>
<evidence type="ECO:0000256" key="2">
    <source>
        <dbReference type="ARBA" id="ARBA00022448"/>
    </source>
</evidence>
<dbReference type="RefSeq" id="XP_022627496.1">
    <property type="nucleotide sequence ID" value="XM_022774029.1"/>
</dbReference>
<dbReference type="Pfam" id="PF03908">
    <property type="entry name" value="Sec20"/>
    <property type="match status" value="1"/>
</dbReference>
<evidence type="ECO:0000256" key="7">
    <source>
        <dbReference type="ARBA" id="ARBA00023054"/>
    </source>
</evidence>
<protein>
    <submittedName>
        <fullName evidence="11">LALA0S02e10396g1_1</fullName>
    </submittedName>
</protein>
<dbReference type="GO" id="GO:0031201">
    <property type="term" value="C:SNARE complex"/>
    <property type="evidence" value="ECO:0007669"/>
    <property type="project" value="TreeGrafter"/>
</dbReference>
<keyword evidence="2" id="KW-0813">Transport</keyword>
<name>A0A0C7MN11_9SACH</name>
<dbReference type="STRING" id="1245769.A0A0C7MN11"/>
<dbReference type="InterPro" id="IPR056173">
    <property type="entry name" value="Sec20_C"/>
</dbReference>
<keyword evidence="5" id="KW-0931">ER-Golgi transport</keyword>
<dbReference type="HOGENOM" id="CLU_046734_0_0_1"/>
<evidence type="ECO:0000313" key="11">
    <source>
        <dbReference type="EMBL" id="CEP61260.1"/>
    </source>
</evidence>
<comment type="similarity">
    <text evidence="9">Belongs to the SEC20 family.</text>
</comment>
<keyword evidence="12" id="KW-1185">Reference proteome</keyword>
<dbReference type="EMBL" id="LN736361">
    <property type="protein sequence ID" value="CEP61260.1"/>
    <property type="molecule type" value="Genomic_DNA"/>
</dbReference>
<accession>A0A0C7MN11</accession>
<dbReference type="InterPro" id="IPR005606">
    <property type="entry name" value="Sec20"/>
</dbReference>
<keyword evidence="3" id="KW-0812">Transmembrane</keyword>
<dbReference type="GO" id="GO:0005484">
    <property type="term" value="F:SNAP receptor activity"/>
    <property type="evidence" value="ECO:0007669"/>
    <property type="project" value="InterPro"/>
</dbReference>
<dbReference type="OrthoDB" id="46868at2759"/>
<evidence type="ECO:0000256" key="8">
    <source>
        <dbReference type="ARBA" id="ARBA00023136"/>
    </source>
</evidence>
<evidence type="ECO:0000256" key="9">
    <source>
        <dbReference type="ARBA" id="ARBA00037934"/>
    </source>
</evidence>
<proteinExistence type="inferred from homology"/>
<dbReference type="GeneID" id="34684681"/>
<keyword evidence="4" id="KW-0256">Endoplasmic reticulum</keyword>
<dbReference type="GO" id="GO:0006890">
    <property type="term" value="P:retrograde vesicle-mediated transport, Golgi to endoplasmic reticulum"/>
    <property type="evidence" value="ECO:0007669"/>
    <property type="project" value="InterPro"/>
</dbReference>
<evidence type="ECO:0000256" key="4">
    <source>
        <dbReference type="ARBA" id="ARBA00022824"/>
    </source>
</evidence>
<evidence type="ECO:0000256" key="1">
    <source>
        <dbReference type="ARBA" id="ARBA00004163"/>
    </source>
</evidence>
<evidence type="ECO:0000259" key="10">
    <source>
        <dbReference type="Pfam" id="PF03908"/>
    </source>
</evidence>
<gene>
    <name evidence="11" type="ORF">LALA0_S02e10396g</name>
</gene>
<dbReference type="PANTHER" id="PTHR12825:SF0">
    <property type="entry name" value="VESICLE TRANSPORT PROTEIN SEC20"/>
    <property type="match status" value="1"/>
</dbReference>
<sequence length="336" mass="37683">MHPDSELTACSAAMHILEAQMMENPFSSDAARLISEYAGMIRLLVVSVSQLHRGLRLSWRRGSALKMELERDFTASPLAAEHIAEVIRAIDLITALEKRYRKEQTQNQAEFRSHLRDLQKEGYKKFEQDVTGHNHQVQTDTAAETVPVVEPENKKHKLLSTNRKITSSLVRTSHMLRSSVLQSELNVSELQEQTASLHKLNDRFDSLSGILTTSSKVVRVIQNSSGQEKRQIYSGLSFLALCIGWVLWRRVFKMPVKLALWLWFRFFRSILTFAGAVPKIEVGFGPISVANTIATLATATDVVQKAIETTQGASDTMAAMVGDAVDDAFSRIRDEL</sequence>
<keyword evidence="7" id="KW-0175">Coiled coil</keyword>
<feature type="domain" description="Sec20 C-terminal" evidence="10">
    <location>
        <begin position="160"/>
        <end position="251"/>
    </location>
</feature>
<dbReference type="Proteomes" id="UP000054304">
    <property type="component" value="Unassembled WGS sequence"/>
</dbReference>
<dbReference type="PANTHER" id="PTHR12825">
    <property type="entry name" value="BNIP1-RELATED"/>
    <property type="match status" value="1"/>
</dbReference>
<comment type="subcellular location">
    <subcellularLocation>
        <location evidence="1">Endoplasmic reticulum membrane</location>
        <topology evidence="1">Single-pass type IV membrane protein</topology>
    </subcellularLocation>
</comment>
<evidence type="ECO:0000313" key="12">
    <source>
        <dbReference type="Proteomes" id="UP000054304"/>
    </source>
</evidence>
<reference evidence="11 12" key="1">
    <citation type="submission" date="2014-12" db="EMBL/GenBank/DDBJ databases">
        <authorList>
            <person name="Neuveglise Cecile"/>
        </authorList>
    </citation>
    <scope>NUCLEOTIDE SEQUENCE [LARGE SCALE GENOMIC DNA]</scope>
    <source>
        <strain evidence="11 12">CBS 12615</strain>
    </source>
</reference>
<dbReference type="GO" id="GO:0005789">
    <property type="term" value="C:endoplasmic reticulum membrane"/>
    <property type="evidence" value="ECO:0007669"/>
    <property type="project" value="UniProtKB-SubCell"/>
</dbReference>
<keyword evidence="6" id="KW-1133">Transmembrane helix</keyword>
<dbReference type="AlphaFoldDB" id="A0A0C7MN11"/>
<evidence type="ECO:0000256" key="6">
    <source>
        <dbReference type="ARBA" id="ARBA00022989"/>
    </source>
</evidence>
<evidence type="ECO:0000256" key="3">
    <source>
        <dbReference type="ARBA" id="ARBA00022692"/>
    </source>
</evidence>